<organism evidence="1 2">
    <name type="scientific">Pedobacter cryoconitis</name>
    <dbReference type="NCBI Taxonomy" id="188932"/>
    <lineage>
        <taxon>Bacteria</taxon>
        <taxon>Pseudomonadati</taxon>
        <taxon>Bacteroidota</taxon>
        <taxon>Sphingobacteriia</taxon>
        <taxon>Sphingobacteriales</taxon>
        <taxon>Sphingobacteriaceae</taxon>
        <taxon>Pedobacter</taxon>
    </lineage>
</organism>
<reference evidence="1 2" key="1">
    <citation type="submission" date="2020-08" db="EMBL/GenBank/DDBJ databases">
        <title>Genomic Encyclopedia of Type Strains, Phase IV (KMG-V): Genome sequencing to study the core and pangenomes of soil and plant-associated prokaryotes.</title>
        <authorList>
            <person name="Whitman W."/>
        </authorList>
    </citation>
    <scope>NUCLEOTIDE SEQUENCE [LARGE SCALE GENOMIC DNA]</scope>
    <source>
        <strain evidence="1 2">M2T3</strain>
    </source>
</reference>
<dbReference type="EMBL" id="JACHCC010000007">
    <property type="protein sequence ID" value="MBB6500623.1"/>
    <property type="molecule type" value="Genomic_DNA"/>
</dbReference>
<dbReference type="AlphaFoldDB" id="A0A7X0J3U8"/>
<protein>
    <submittedName>
        <fullName evidence="1">Uncharacterized protein</fullName>
    </submittedName>
</protein>
<name>A0A7X0J3U8_9SPHI</name>
<evidence type="ECO:0000313" key="1">
    <source>
        <dbReference type="EMBL" id="MBB6500623.1"/>
    </source>
</evidence>
<evidence type="ECO:0000313" key="2">
    <source>
        <dbReference type="Proteomes" id="UP000521017"/>
    </source>
</evidence>
<sequence length="167" mass="18444">MKSPKTLFSMGMMLGIAFLFSQCRRGNESDPQIPYNPTNAKLHIISIRDAARLTANFRQEKTVLSRQLRDSTFLDKNFNLPLAEKFNRDALAALLDQKGAKGMRIYLGEDKKGQIRLVLVAVNDKGNDITGSDGKLVRLTSNEANDAIALESGQRCPTLCSETGPID</sequence>
<comment type="caution">
    <text evidence="1">The sequence shown here is derived from an EMBL/GenBank/DDBJ whole genome shotgun (WGS) entry which is preliminary data.</text>
</comment>
<accession>A0A7X0J3U8</accession>
<gene>
    <name evidence="1" type="ORF">HDF25_002782</name>
</gene>
<proteinExistence type="predicted"/>
<dbReference type="RefSeq" id="WP_184625608.1">
    <property type="nucleotide sequence ID" value="NZ_JACHCC010000007.1"/>
</dbReference>
<dbReference type="Proteomes" id="UP000521017">
    <property type="component" value="Unassembled WGS sequence"/>
</dbReference>